<dbReference type="RefSeq" id="WP_166031605.1">
    <property type="nucleotide sequence ID" value="NZ_CP048877.1"/>
</dbReference>
<dbReference type="Pfam" id="PF02321">
    <property type="entry name" value="OEP"/>
    <property type="match status" value="2"/>
</dbReference>
<keyword evidence="3" id="KW-1185">Reference proteome</keyword>
<organism evidence="2 3">
    <name type="scientific">Thermosulfuriphilus ammonigenes</name>
    <dbReference type="NCBI Taxonomy" id="1936021"/>
    <lineage>
        <taxon>Bacteria</taxon>
        <taxon>Pseudomonadati</taxon>
        <taxon>Thermodesulfobacteriota</taxon>
        <taxon>Thermodesulfobacteria</taxon>
        <taxon>Thermodesulfobacteriales</taxon>
        <taxon>Thermodesulfobacteriaceae</taxon>
        <taxon>Thermosulfuriphilus</taxon>
    </lineage>
</organism>
<proteinExistence type="inferred from homology"/>
<dbReference type="SUPFAM" id="SSF56954">
    <property type="entry name" value="Outer membrane efflux proteins (OEP)"/>
    <property type="match status" value="1"/>
</dbReference>
<comment type="similarity">
    <text evidence="1">Belongs to the outer membrane factor (OMF) (TC 1.B.17) family.</text>
</comment>
<dbReference type="PANTHER" id="PTHR30203:SF24">
    <property type="entry name" value="BLR4935 PROTEIN"/>
    <property type="match status" value="1"/>
</dbReference>
<evidence type="ECO:0000256" key="1">
    <source>
        <dbReference type="ARBA" id="ARBA00007613"/>
    </source>
</evidence>
<dbReference type="GO" id="GO:0015562">
    <property type="term" value="F:efflux transmembrane transporter activity"/>
    <property type="evidence" value="ECO:0007669"/>
    <property type="project" value="InterPro"/>
</dbReference>
<sequence>MKCPNLLKILFILALSIIWASPGLADSPLTLDKALREALKRNPEILARKYEVAASKERYRAERGKLFPQVNFIAQASRLSDAQAVVPIKGPGPFPAFSRDRYFFNLETLLPIYEGGRLRRRAKIAELAIAFKEGLSRQTALDLLANVKDTFYLALYLEALVSAREKTLAALKDQEKEAELRLKVGRIPPLDLMRIRTQVRAEEAALSAAKEALRRAKEALSVLLGEPPRSDFRVAGTLEIKKLKLQKIDIEEALSCRPDIFAQRQAVRQAQEEIKLASGEHLPSLDLFADYGRRAGSGLNDSEEVWEAGVRLRLNIFSGGTISARVAEARSRALAERERLRLLELSARREIADALSLIAQAEEEVAHFEAARATAKEAFRVESLKYRTGAGTVTDMLLAQAAWAQAEADYLGARYRLAKAYVAYERATTLIARGWLKLECWSTAKFEGKNSKAEK</sequence>
<dbReference type="AlphaFoldDB" id="A0A6G7PUM1"/>
<name>A0A6G7PUM1_9BACT</name>
<evidence type="ECO:0000313" key="3">
    <source>
        <dbReference type="Proteomes" id="UP000502179"/>
    </source>
</evidence>
<reference evidence="2 3" key="1">
    <citation type="submission" date="2020-02" db="EMBL/GenBank/DDBJ databases">
        <title>Genome analysis of Thermosulfuriphilus ammonigenes ST65T, an anaerobic thermophilic chemolithoautotrophic bacterium isolated from a deep-sea hydrothermal vent.</title>
        <authorList>
            <person name="Slobodkina G."/>
            <person name="Allioux M."/>
            <person name="Merkel A."/>
            <person name="Alain K."/>
            <person name="Jebbar M."/>
            <person name="Slobodkin A."/>
        </authorList>
    </citation>
    <scope>NUCLEOTIDE SEQUENCE [LARGE SCALE GENOMIC DNA]</scope>
    <source>
        <strain evidence="2 3">ST65</strain>
    </source>
</reference>
<dbReference type="InterPro" id="IPR010131">
    <property type="entry name" value="MdtP/NodT-like"/>
</dbReference>
<evidence type="ECO:0000313" key="2">
    <source>
        <dbReference type="EMBL" id="QIJ71384.1"/>
    </source>
</evidence>
<dbReference type="EMBL" id="CP048877">
    <property type="protein sequence ID" value="QIJ71384.1"/>
    <property type="molecule type" value="Genomic_DNA"/>
</dbReference>
<dbReference type="PANTHER" id="PTHR30203">
    <property type="entry name" value="OUTER MEMBRANE CATION EFFLUX PROTEIN"/>
    <property type="match status" value="1"/>
</dbReference>
<dbReference type="InterPro" id="IPR003423">
    <property type="entry name" value="OMP_efflux"/>
</dbReference>
<gene>
    <name evidence="2" type="ORF">G4V39_03440</name>
</gene>
<dbReference type="KEGG" id="tav:G4V39_03440"/>
<dbReference type="Gene3D" id="1.20.1600.10">
    <property type="entry name" value="Outer membrane efflux proteins (OEP)"/>
    <property type="match status" value="1"/>
</dbReference>
<accession>A0A6G7PUM1</accession>
<dbReference type="Proteomes" id="UP000502179">
    <property type="component" value="Chromosome"/>
</dbReference>
<protein>
    <submittedName>
        <fullName evidence="2">TolC family protein</fullName>
    </submittedName>
</protein>